<comment type="caution">
    <text evidence="2">The sequence shown here is derived from an EMBL/GenBank/DDBJ whole genome shotgun (WGS) entry which is preliminary data.</text>
</comment>
<organism evidence="2 3">
    <name type="scientific">Paenibacillus agaridevorans</name>
    <dbReference type="NCBI Taxonomy" id="171404"/>
    <lineage>
        <taxon>Bacteria</taxon>
        <taxon>Bacillati</taxon>
        <taxon>Bacillota</taxon>
        <taxon>Bacilli</taxon>
        <taxon>Bacillales</taxon>
        <taxon>Paenibacillaceae</taxon>
        <taxon>Paenibacillus</taxon>
    </lineage>
</organism>
<keyword evidence="3" id="KW-1185">Reference proteome</keyword>
<keyword evidence="1" id="KW-0812">Transmembrane</keyword>
<dbReference type="RefSeq" id="WP_108996324.1">
    <property type="nucleotide sequence ID" value="NZ_BDQX01000458.1"/>
</dbReference>
<name>A0A2R5F6W3_9BACL</name>
<dbReference type="AlphaFoldDB" id="A0A2R5F6W3"/>
<evidence type="ECO:0000313" key="2">
    <source>
        <dbReference type="EMBL" id="GBG12304.1"/>
    </source>
</evidence>
<sequence>MEKLDDLKEAYTLLGLEEFAPKEEVEKRYTTLMRRERSRSRAEVESASQGDDFAKVTAAYKLILAYEDRKITDAFNEQEYGKFKGMAGRAQKIDHFWRYYKIHTFVAIALIAAIIYGINSYIDKREYQKYLASLPPIDLSVSFYGTFMEPDNKDSKEMTNAAMLSAFPEWKRVESNIVFVPQDDMNQYAYLQKAVVTLMSEKPDIYIMDRAMFEWIGRQGALLELDGKPEISGAGEDRTRKLTTEDVPEERIYGIDLKDTKLDKDLPLIKPAEDLIIAVRVNAERPDKALEFIETYLANGAAQE</sequence>
<evidence type="ECO:0008006" key="4">
    <source>
        <dbReference type="Google" id="ProtNLM"/>
    </source>
</evidence>
<gene>
    <name evidence="2" type="ORF">PAT3040_07177</name>
</gene>
<protein>
    <recommendedName>
        <fullName evidence="4">J domain-containing protein</fullName>
    </recommendedName>
</protein>
<reference evidence="2 3" key="1">
    <citation type="submission" date="2017-08" db="EMBL/GenBank/DDBJ databases">
        <title>Substantial Increase in Enzyme Production by Combined Drug-Resistance Mutations in Paenibacillus agaridevorans.</title>
        <authorList>
            <person name="Tanaka Y."/>
            <person name="Funane K."/>
            <person name="Hosaka T."/>
            <person name="Shiwa Y."/>
            <person name="Fujita N."/>
            <person name="Miyazaki T."/>
            <person name="Yoshikawa H."/>
            <person name="Murakami K."/>
            <person name="Kasahara K."/>
            <person name="Inaoka T."/>
            <person name="Hiraga Y."/>
            <person name="Ochi K."/>
        </authorList>
    </citation>
    <scope>NUCLEOTIDE SEQUENCE [LARGE SCALE GENOMIC DNA]</scope>
    <source>
        <strain evidence="2 3">T-3040</strain>
    </source>
</reference>
<keyword evidence="1" id="KW-0472">Membrane</keyword>
<evidence type="ECO:0000313" key="3">
    <source>
        <dbReference type="Proteomes" id="UP000245202"/>
    </source>
</evidence>
<proteinExistence type="predicted"/>
<accession>A0A2R5F6W3</accession>
<feature type="transmembrane region" description="Helical" evidence="1">
    <location>
        <begin position="99"/>
        <end position="118"/>
    </location>
</feature>
<keyword evidence="1" id="KW-1133">Transmembrane helix</keyword>
<dbReference type="EMBL" id="BDQX01000458">
    <property type="protein sequence ID" value="GBG12304.1"/>
    <property type="molecule type" value="Genomic_DNA"/>
</dbReference>
<evidence type="ECO:0000256" key="1">
    <source>
        <dbReference type="SAM" id="Phobius"/>
    </source>
</evidence>
<dbReference type="Proteomes" id="UP000245202">
    <property type="component" value="Unassembled WGS sequence"/>
</dbReference>